<dbReference type="Gene3D" id="3.40.50.10810">
    <property type="entry name" value="Tandem AAA-ATPase domain"/>
    <property type="match status" value="1"/>
</dbReference>
<evidence type="ECO:0000313" key="4">
    <source>
        <dbReference type="EMBL" id="KAF4956674.1"/>
    </source>
</evidence>
<evidence type="ECO:0000256" key="1">
    <source>
        <dbReference type="ARBA" id="ARBA00022741"/>
    </source>
</evidence>
<sequence>MISDTIRLSKNQFTLDEVQKILKNATREGFTTWARGFANKACATAQLSSQKMPTPKAVINIYNNSAMREFVDTWQKLHRDASKNPPERYNLGEKYGIPGLKATALGKFEILAEEYAQTEDFRMAVEEFHSGTIDKKIHTLKETMKKAEMPRDIGRVAEIKKRIRHLFKEQEDCFGMVDDVCHRMYIRLIVLRPFSEHTRRYYHHEGWVRYVEINGVQKALEVACEAYDGHNHSELSEYPGQSNTSHPIFKARAECHLLTVALQLGTREQHDAILVEFDLRQVTLKDFRWGLIVMDESQYCRREAGAYANMLKLVNTDRLLFVTGTPIAGSFRDVLAPLSLIVTANVAITAGNAEGDDEEDRDDKIATLKEKKAKKLGTA</sequence>
<organism evidence="4 5">
    <name type="scientific">Fusarium gaditjirri</name>
    <dbReference type="NCBI Taxonomy" id="282569"/>
    <lineage>
        <taxon>Eukaryota</taxon>
        <taxon>Fungi</taxon>
        <taxon>Dikarya</taxon>
        <taxon>Ascomycota</taxon>
        <taxon>Pezizomycotina</taxon>
        <taxon>Sordariomycetes</taxon>
        <taxon>Hypocreomycetidae</taxon>
        <taxon>Hypocreales</taxon>
        <taxon>Nectriaceae</taxon>
        <taxon>Fusarium</taxon>
        <taxon>Fusarium nisikadoi species complex</taxon>
    </lineage>
</organism>
<proteinExistence type="predicted"/>
<evidence type="ECO:0000256" key="2">
    <source>
        <dbReference type="ARBA" id="ARBA00022840"/>
    </source>
</evidence>
<comment type="caution">
    <text evidence="4">The sequence shown here is derived from an EMBL/GenBank/DDBJ whole genome shotgun (WGS) entry which is preliminary data.</text>
</comment>
<feature type="domain" description="SNF2 N-terminal" evidence="3">
    <location>
        <begin position="280"/>
        <end position="342"/>
    </location>
</feature>
<keyword evidence="2" id="KW-0067">ATP-binding</keyword>
<protein>
    <recommendedName>
        <fullName evidence="3">SNF2 N-terminal domain-containing protein</fullName>
    </recommendedName>
</protein>
<dbReference type="AlphaFoldDB" id="A0A8H4X0M1"/>
<evidence type="ECO:0000259" key="3">
    <source>
        <dbReference type="Pfam" id="PF00176"/>
    </source>
</evidence>
<dbReference type="InterPro" id="IPR000330">
    <property type="entry name" value="SNF2_N"/>
</dbReference>
<keyword evidence="5" id="KW-1185">Reference proteome</keyword>
<dbReference type="InterPro" id="IPR038718">
    <property type="entry name" value="SNF2-like_sf"/>
</dbReference>
<reference evidence="4" key="2">
    <citation type="submission" date="2020-05" db="EMBL/GenBank/DDBJ databases">
        <authorList>
            <person name="Kim H.-S."/>
            <person name="Proctor R.H."/>
            <person name="Brown D.W."/>
        </authorList>
    </citation>
    <scope>NUCLEOTIDE SEQUENCE</scope>
    <source>
        <strain evidence="4">NRRL 45417</strain>
    </source>
</reference>
<reference evidence="4" key="1">
    <citation type="journal article" date="2020" name="BMC Genomics">
        <title>Correction to: Identification and distribution of gene clusters required for synthesis of sphingolipid metabolism inhibitors in diverse species of the filamentous fungus Fusarium.</title>
        <authorList>
            <person name="Kim H.S."/>
            <person name="Lohmar J.M."/>
            <person name="Busman M."/>
            <person name="Brown D.W."/>
            <person name="Naumann T.A."/>
            <person name="Divon H.H."/>
            <person name="Lysoe E."/>
            <person name="Uhlig S."/>
            <person name="Proctor R.H."/>
        </authorList>
    </citation>
    <scope>NUCLEOTIDE SEQUENCE</scope>
    <source>
        <strain evidence="4">NRRL 45417</strain>
    </source>
</reference>
<dbReference type="GO" id="GO:0005524">
    <property type="term" value="F:ATP binding"/>
    <property type="evidence" value="ECO:0007669"/>
    <property type="project" value="InterPro"/>
</dbReference>
<gene>
    <name evidence="4" type="ORF">FGADI_3663</name>
</gene>
<dbReference type="InterPro" id="IPR027417">
    <property type="entry name" value="P-loop_NTPase"/>
</dbReference>
<dbReference type="SUPFAM" id="SSF52540">
    <property type="entry name" value="P-loop containing nucleoside triphosphate hydrolases"/>
    <property type="match status" value="1"/>
</dbReference>
<name>A0A8H4X0M1_9HYPO</name>
<dbReference type="Proteomes" id="UP000604273">
    <property type="component" value="Unassembled WGS sequence"/>
</dbReference>
<dbReference type="Pfam" id="PF00176">
    <property type="entry name" value="SNF2-rel_dom"/>
    <property type="match status" value="1"/>
</dbReference>
<dbReference type="OrthoDB" id="4986691at2759"/>
<keyword evidence="1" id="KW-0547">Nucleotide-binding</keyword>
<accession>A0A8H4X0M1</accession>
<evidence type="ECO:0000313" key="5">
    <source>
        <dbReference type="Proteomes" id="UP000604273"/>
    </source>
</evidence>
<dbReference type="EMBL" id="JABFAI010000081">
    <property type="protein sequence ID" value="KAF4956674.1"/>
    <property type="molecule type" value="Genomic_DNA"/>
</dbReference>